<protein>
    <submittedName>
        <fullName evidence="2">Uncharacterized protein</fullName>
    </submittedName>
</protein>
<evidence type="ECO:0000256" key="1">
    <source>
        <dbReference type="SAM" id="MobiDB-lite"/>
    </source>
</evidence>
<keyword evidence="3" id="KW-1185">Reference proteome</keyword>
<reference evidence="2 3" key="1">
    <citation type="submission" date="2020-08" db="EMBL/GenBank/DDBJ databases">
        <title>Genome sequence of Diaphorobacter ruginosibacter DSM 27467T.</title>
        <authorList>
            <person name="Hyun D.-W."/>
            <person name="Bae J.-W."/>
        </authorList>
    </citation>
    <scope>NUCLEOTIDE SEQUENCE [LARGE SCALE GENOMIC DNA]</scope>
    <source>
        <strain evidence="2 3">DSM 27467</strain>
    </source>
</reference>
<sequence>MSIQQRRLAGGRQQDGRQLNNTPEPRSLPMPEAGTENKKPALFKAGF</sequence>
<evidence type="ECO:0000313" key="3">
    <source>
        <dbReference type="Proteomes" id="UP000515811"/>
    </source>
</evidence>
<proteinExistence type="predicted"/>
<feature type="region of interest" description="Disordered" evidence="1">
    <location>
        <begin position="1"/>
        <end position="47"/>
    </location>
</feature>
<organism evidence="2 3">
    <name type="scientific">Diaphorobacter ruginosibacter</name>
    <dbReference type="NCBI Taxonomy" id="1715720"/>
    <lineage>
        <taxon>Bacteria</taxon>
        <taxon>Pseudomonadati</taxon>
        <taxon>Pseudomonadota</taxon>
        <taxon>Betaproteobacteria</taxon>
        <taxon>Burkholderiales</taxon>
        <taxon>Comamonadaceae</taxon>
        <taxon>Diaphorobacter</taxon>
    </lineage>
</organism>
<accession>A0A7G9RQ13</accession>
<dbReference type="RefSeq" id="WP_187597933.1">
    <property type="nucleotide sequence ID" value="NZ_CP060714.1"/>
</dbReference>
<dbReference type="KEGG" id="drg:H9K76_01990"/>
<name>A0A7G9RQ13_9BURK</name>
<dbReference type="EMBL" id="CP060714">
    <property type="protein sequence ID" value="QNN57688.1"/>
    <property type="molecule type" value="Genomic_DNA"/>
</dbReference>
<gene>
    <name evidence="2" type="ORF">H9K76_01990</name>
</gene>
<evidence type="ECO:0000313" key="2">
    <source>
        <dbReference type="EMBL" id="QNN57688.1"/>
    </source>
</evidence>
<dbReference type="AlphaFoldDB" id="A0A7G9RQ13"/>
<dbReference type="Proteomes" id="UP000515811">
    <property type="component" value="Chromosome"/>
</dbReference>